<reference evidence="1 2" key="1">
    <citation type="submission" date="2023-05" db="EMBL/GenBank/DDBJ databases">
        <title>Pseudodonghicola sp. nov.</title>
        <authorList>
            <person name="Huang J."/>
        </authorList>
    </citation>
    <scope>NUCLEOTIDE SEQUENCE [LARGE SCALE GENOMIC DNA]</scope>
    <source>
        <strain evidence="1 2">IC7</strain>
    </source>
</reference>
<proteinExistence type="predicted"/>
<organism evidence="1 2">
    <name type="scientific">Pseudodonghicola flavimaris</name>
    <dbReference type="NCBI Taxonomy" id="3050036"/>
    <lineage>
        <taxon>Bacteria</taxon>
        <taxon>Pseudomonadati</taxon>
        <taxon>Pseudomonadota</taxon>
        <taxon>Alphaproteobacteria</taxon>
        <taxon>Rhodobacterales</taxon>
        <taxon>Paracoccaceae</taxon>
        <taxon>Pseudodonghicola</taxon>
    </lineage>
</organism>
<dbReference type="EMBL" id="JASNJD010000019">
    <property type="protein sequence ID" value="MDK3019856.1"/>
    <property type="molecule type" value="Genomic_DNA"/>
</dbReference>
<dbReference type="RefSeq" id="WP_284482628.1">
    <property type="nucleotide sequence ID" value="NZ_JASNJD010000019.1"/>
</dbReference>
<dbReference type="PROSITE" id="PS51257">
    <property type="entry name" value="PROKAR_LIPOPROTEIN"/>
    <property type="match status" value="1"/>
</dbReference>
<evidence type="ECO:0000313" key="2">
    <source>
        <dbReference type="Proteomes" id="UP001243757"/>
    </source>
</evidence>
<accession>A0ABT7F5H8</accession>
<evidence type="ECO:0008006" key="3">
    <source>
        <dbReference type="Google" id="ProtNLM"/>
    </source>
</evidence>
<gene>
    <name evidence="1" type="ORF">QO033_19420</name>
</gene>
<keyword evidence="2" id="KW-1185">Reference proteome</keyword>
<sequence>MKTGLALIVVTLALAGCGQRYAEAWYQRKAQCAGGDYTACSEIGHQARAAMGGPSVSPAASAVPMPLSTPIID</sequence>
<evidence type="ECO:0000313" key="1">
    <source>
        <dbReference type="EMBL" id="MDK3019856.1"/>
    </source>
</evidence>
<protein>
    <recommendedName>
        <fullName evidence="3">Lipoprotein</fullName>
    </recommendedName>
</protein>
<dbReference type="Proteomes" id="UP001243757">
    <property type="component" value="Unassembled WGS sequence"/>
</dbReference>
<comment type="caution">
    <text evidence="1">The sequence shown here is derived from an EMBL/GenBank/DDBJ whole genome shotgun (WGS) entry which is preliminary data.</text>
</comment>
<name>A0ABT7F5H8_9RHOB</name>